<dbReference type="SUPFAM" id="SSF47413">
    <property type="entry name" value="lambda repressor-like DNA-binding domains"/>
    <property type="match status" value="1"/>
</dbReference>
<evidence type="ECO:0000259" key="1">
    <source>
        <dbReference type="PROSITE" id="PS50943"/>
    </source>
</evidence>
<sequence length="88" mass="9299">MKSEITNLPASARRHARRGTLPALQTLADQIRQARTATGLTQDQLSLVSGVSRDTVIALENARPGVSLGNLVSVLGVLGLAIRLQGTR</sequence>
<dbReference type="Proteomes" id="UP001064632">
    <property type="component" value="Chromosome"/>
</dbReference>
<accession>A0ABY6BK88</accession>
<keyword evidence="3" id="KW-1185">Reference proteome</keyword>
<dbReference type="RefSeq" id="WP_261695759.1">
    <property type="nucleotide sequence ID" value="NZ_CP104694.1"/>
</dbReference>
<name>A0ABY6BK88_9GAMM</name>
<feature type="domain" description="HTH cro/C1-type" evidence="1">
    <location>
        <begin position="31"/>
        <end position="85"/>
    </location>
</feature>
<gene>
    <name evidence="2" type="ORF">N4264_03860</name>
</gene>
<proteinExistence type="predicted"/>
<dbReference type="Pfam" id="PF01381">
    <property type="entry name" value="HTH_3"/>
    <property type="match status" value="1"/>
</dbReference>
<evidence type="ECO:0000313" key="3">
    <source>
        <dbReference type="Proteomes" id="UP001064632"/>
    </source>
</evidence>
<evidence type="ECO:0000313" key="2">
    <source>
        <dbReference type="EMBL" id="UXI68800.1"/>
    </source>
</evidence>
<dbReference type="CDD" id="cd00093">
    <property type="entry name" value="HTH_XRE"/>
    <property type="match status" value="1"/>
</dbReference>
<dbReference type="Gene3D" id="1.10.260.40">
    <property type="entry name" value="lambda repressor-like DNA-binding domains"/>
    <property type="match status" value="1"/>
</dbReference>
<reference evidence="2" key="1">
    <citation type="submission" date="2022-09" db="EMBL/GenBank/DDBJ databases">
        <title>Tahibacter sp. nov., isolated from a fresh water.</title>
        <authorList>
            <person name="Baek J.H."/>
            <person name="Lee J.K."/>
            <person name="Kim J.M."/>
            <person name="Jeon C.O."/>
        </authorList>
    </citation>
    <scope>NUCLEOTIDE SEQUENCE</scope>
    <source>
        <strain evidence="2">W38</strain>
    </source>
</reference>
<dbReference type="PROSITE" id="PS50943">
    <property type="entry name" value="HTH_CROC1"/>
    <property type="match status" value="1"/>
</dbReference>
<dbReference type="InterPro" id="IPR010982">
    <property type="entry name" value="Lambda_DNA-bd_dom_sf"/>
</dbReference>
<dbReference type="EMBL" id="CP104694">
    <property type="protein sequence ID" value="UXI68800.1"/>
    <property type="molecule type" value="Genomic_DNA"/>
</dbReference>
<protein>
    <submittedName>
        <fullName evidence="2">Helix-turn-helix domain-containing protein</fullName>
    </submittedName>
</protein>
<dbReference type="SMART" id="SM00530">
    <property type="entry name" value="HTH_XRE"/>
    <property type="match status" value="1"/>
</dbReference>
<organism evidence="2 3">
    <name type="scientific">Tahibacter amnicola</name>
    <dbReference type="NCBI Taxonomy" id="2976241"/>
    <lineage>
        <taxon>Bacteria</taxon>
        <taxon>Pseudomonadati</taxon>
        <taxon>Pseudomonadota</taxon>
        <taxon>Gammaproteobacteria</taxon>
        <taxon>Lysobacterales</taxon>
        <taxon>Rhodanobacteraceae</taxon>
        <taxon>Tahibacter</taxon>
    </lineage>
</organism>
<dbReference type="InterPro" id="IPR001387">
    <property type="entry name" value="Cro/C1-type_HTH"/>
</dbReference>